<comment type="catalytic activity">
    <reaction evidence="15 19">
        <text>3-O-(beta-D-galactosyl-(1-&gt;3)-beta-D-galactosyl-(1-&gt;4)-beta-D-xylosyl)-L-seryl-[protein] + UDP-alpha-D-glucuronate = 3-O-(beta-D-GlcA-(1-&gt;3)-beta-D-Gal-(1-&gt;3)-beta-D-Gal-(1-&gt;4)-beta-D-Xyl)-L-seryl-[protein] + UDP + H(+)</text>
        <dbReference type="Rhea" id="RHEA:24168"/>
        <dbReference type="Rhea" id="RHEA-COMP:12571"/>
        <dbReference type="Rhea" id="RHEA-COMP:12573"/>
        <dbReference type="ChEBI" id="CHEBI:15378"/>
        <dbReference type="ChEBI" id="CHEBI:58052"/>
        <dbReference type="ChEBI" id="CHEBI:58223"/>
        <dbReference type="ChEBI" id="CHEBI:132090"/>
        <dbReference type="ChEBI" id="CHEBI:132093"/>
        <dbReference type="EC" id="2.4.1.135"/>
    </reaction>
</comment>
<gene>
    <name evidence="20" type="ORF">V9T40_012917</name>
</gene>
<evidence type="ECO:0000256" key="19">
    <source>
        <dbReference type="RuleBase" id="RU363127"/>
    </source>
</evidence>
<evidence type="ECO:0000256" key="3">
    <source>
        <dbReference type="ARBA" id="ARBA00004922"/>
    </source>
</evidence>
<evidence type="ECO:0000256" key="1">
    <source>
        <dbReference type="ARBA" id="ARBA00001936"/>
    </source>
</evidence>
<reference evidence="20 21" key="1">
    <citation type="submission" date="2024-03" db="EMBL/GenBank/DDBJ databases">
        <title>Adaptation during the transition from Ophiocordyceps entomopathogen to insect associate is accompanied by gene loss and intensified selection.</title>
        <authorList>
            <person name="Ward C.M."/>
            <person name="Onetto C.A."/>
            <person name="Borneman A.R."/>
        </authorList>
    </citation>
    <scope>NUCLEOTIDE SEQUENCE [LARGE SCALE GENOMIC DNA]</scope>
    <source>
        <strain evidence="20">AWRI1</strain>
        <tissue evidence="20">Single Adult Female</tissue>
    </source>
</reference>
<comment type="cofactor">
    <cofactor evidence="1 17 19">
        <name>Mn(2+)</name>
        <dbReference type="ChEBI" id="CHEBI:29035"/>
    </cofactor>
</comment>
<keyword evidence="10" id="KW-1133">Transmembrane helix</keyword>
<evidence type="ECO:0000313" key="21">
    <source>
        <dbReference type="Proteomes" id="UP001367676"/>
    </source>
</evidence>
<organism evidence="20 21">
    <name type="scientific">Parthenolecanium corni</name>
    <dbReference type="NCBI Taxonomy" id="536013"/>
    <lineage>
        <taxon>Eukaryota</taxon>
        <taxon>Metazoa</taxon>
        <taxon>Ecdysozoa</taxon>
        <taxon>Arthropoda</taxon>
        <taxon>Hexapoda</taxon>
        <taxon>Insecta</taxon>
        <taxon>Pterygota</taxon>
        <taxon>Neoptera</taxon>
        <taxon>Paraneoptera</taxon>
        <taxon>Hemiptera</taxon>
        <taxon>Sternorrhyncha</taxon>
        <taxon>Coccoidea</taxon>
        <taxon>Coccidae</taxon>
        <taxon>Parthenolecanium</taxon>
    </lineage>
</organism>
<evidence type="ECO:0000256" key="9">
    <source>
        <dbReference type="ARBA" id="ARBA00022968"/>
    </source>
</evidence>
<name>A0AAN9XZL4_9HEMI</name>
<evidence type="ECO:0000256" key="2">
    <source>
        <dbReference type="ARBA" id="ARBA00004323"/>
    </source>
</evidence>
<keyword evidence="9 19" id="KW-0735">Signal-anchor</keyword>
<dbReference type="Gene3D" id="3.90.550.10">
    <property type="entry name" value="Spore Coat Polysaccharide Biosynthesis Protein SpsA, Chain A"/>
    <property type="match status" value="1"/>
</dbReference>
<comment type="subcellular location">
    <subcellularLocation>
        <location evidence="2 19">Golgi apparatus membrane</location>
        <topology evidence="2 19">Single-pass type II membrane protein</topology>
    </subcellularLocation>
</comment>
<keyword evidence="8 17" id="KW-0479">Metal-binding</keyword>
<dbReference type="SUPFAM" id="SSF53448">
    <property type="entry name" value="Nucleotide-diphospho-sugar transferases"/>
    <property type="match status" value="1"/>
</dbReference>
<dbReference type="InterPro" id="IPR029044">
    <property type="entry name" value="Nucleotide-diphossugar_trans"/>
</dbReference>
<dbReference type="FunFam" id="3.90.550.10:FF:000044">
    <property type="entry name" value="Galactosylgalactosylxylosylprotein 3-beta-glucuronosyltransferase"/>
    <property type="match status" value="1"/>
</dbReference>
<evidence type="ECO:0000256" key="6">
    <source>
        <dbReference type="ARBA" id="ARBA00022679"/>
    </source>
</evidence>
<evidence type="ECO:0000313" key="20">
    <source>
        <dbReference type="EMBL" id="KAK7576631.1"/>
    </source>
</evidence>
<comment type="similarity">
    <text evidence="4 19">Belongs to the glycosyltransferase 43 family.</text>
</comment>
<keyword evidence="14 17" id="KW-0464">Manganese</keyword>
<evidence type="ECO:0000256" key="14">
    <source>
        <dbReference type="ARBA" id="ARBA00023211"/>
    </source>
</evidence>
<keyword evidence="13" id="KW-0325">Glycoprotein</keyword>
<sequence length="355" mass="40482">MRLLTSLAFAYAVIQYHVSITWSLPRTESLIQGNVTEQSKKLWLKPLFDDPSVALQVQEVIGEEASQDLLARFNELAVTKSCTFTVNKPSPTPPTIYVITPTYRRPEQMAELTRLSQTLMHVEKLIWLLIEDAVTTSIMVSKFLKQTGISHVHLSAGHVNVTYKGGGVSSRNRGLQWIRQNAREGVVYFADDDNTYDILLFKEMRYTKKVSMWPVGLVTETGLSTPVVRDGKLVGFYDGWIGGRKFPVDMASFAINIQFLKSRPHATMAYKVGYEEDSFLKSLAPLESADIELRADNCSKVLVWHTQTIKNRPAQKIDHQKFNGTNLMKLERFLVYSRLNDNLSFPRKKKKKKKF</sequence>
<dbReference type="GO" id="GO:0015018">
    <property type="term" value="F:galactosylgalactosylxylosylprotein 3-beta-glucuronosyltransferase activity"/>
    <property type="evidence" value="ECO:0007669"/>
    <property type="project" value="UniProtKB-UniRule"/>
</dbReference>
<keyword evidence="6 19" id="KW-0808">Transferase</keyword>
<feature type="binding site" evidence="17">
    <location>
        <position position="193"/>
    </location>
    <ligand>
        <name>Mn(2+)</name>
        <dbReference type="ChEBI" id="CHEBI:29035"/>
    </ligand>
</feature>
<evidence type="ECO:0000256" key="11">
    <source>
        <dbReference type="ARBA" id="ARBA00023034"/>
    </source>
</evidence>
<evidence type="ECO:0000256" key="4">
    <source>
        <dbReference type="ARBA" id="ARBA00007706"/>
    </source>
</evidence>
<evidence type="ECO:0000256" key="7">
    <source>
        <dbReference type="ARBA" id="ARBA00022692"/>
    </source>
</evidence>
<evidence type="ECO:0000256" key="17">
    <source>
        <dbReference type="PIRSR" id="PIRSR605027-3"/>
    </source>
</evidence>
<keyword evidence="11 19" id="KW-0333">Golgi apparatus</keyword>
<keyword evidence="12" id="KW-0472">Membrane</keyword>
<evidence type="ECO:0000256" key="18">
    <source>
        <dbReference type="PIRSR" id="PIRSR605027-4"/>
    </source>
</evidence>
<dbReference type="GO" id="GO:0005975">
    <property type="term" value="P:carbohydrate metabolic process"/>
    <property type="evidence" value="ECO:0007669"/>
    <property type="project" value="TreeGrafter"/>
</dbReference>
<dbReference type="CDD" id="cd00218">
    <property type="entry name" value="GlcAT-I"/>
    <property type="match status" value="1"/>
</dbReference>
<proteinExistence type="inferred from homology"/>
<dbReference type="Pfam" id="PF03360">
    <property type="entry name" value="Glyco_transf_43"/>
    <property type="match status" value="1"/>
</dbReference>
<protein>
    <recommendedName>
        <fullName evidence="5 19">Galactosylgalactosylxylosylprotein 3-beta-glucuronosyltransferase</fullName>
        <ecNumber evidence="5 19">2.4.1.135</ecNumber>
    </recommendedName>
</protein>
<dbReference type="AlphaFoldDB" id="A0AAN9XZL4"/>
<comment type="caution">
    <text evidence="20">The sequence shown here is derived from an EMBL/GenBank/DDBJ whole genome shotgun (WGS) entry which is preliminary data.</text>
</comment>
<dbReference type="Proteomes" id="UP001367676">
    <property type="component" value="Unassembled WGS sequence"/>
</dbReference>
<keyword evidence="7" id="KW-0812">Transmembrane</keyword>
<accession>A0AAN9XZL4</accession>
<evidence type="ECO:0000256" key="16">
    <source>
        <dbReference type="PIRSR" id="PIRSR605027-1"/>
    </source>
</evidence>
<dbReference type="EMBL" id="JBBCAQ010000036">
    <property type="protein sequence ID" value="KAK7576631.1"/>
    <property type="molecule type" value="Genomic_DNA"/>
</dbReference>
<evidence type="ECO:0000256" key="13">
    <source>
        <dbReference type="ARBA" id="ARBA00023180"/>
    </source>
</evidence>
<dbReference type="PANTHER" id="PTHR10896">
    <property type="entry name" value="GALACTOSYLGALACTOSYLXYLOSYLPROTEIN 3-BETA-GLUCURONOSYLTRANSFERASE BETA-1,3-GLUCURONYLTRANSFERASE"/>
    <property type="match status" value="1"/>
</dbReference>
<evidence type="ECO:0000256" key="10">
    <source>
        <dbReference type="ARBA" id="ARBA00022989"/>
    </source>
</evidence>
<dbReference type="GO" id="GO:0046872">
    <property type="term" value="F:metal ion binding"/>
    <property type="evidence" value="ECO:0007669"/>
    <property type="project" value="UniProtKB-KW"/>
</dbReference>
<evidence type="ECO:0000256" key="5">
    <source>
        <dbReference type="ARBA" id="ARBA00012641"/>
    </source>
</evidence>
<dbReference type="GO" id="GO:0050650">
    <property type="term" value="P:chondroitin sulfate proteoglycan biosynthetic process"/>
    <property type="evidence" value="ECO:0007669"/>
    <property type="project" value="TreeGrafter"/>
</dbReference>
<feature type="active site" description="Proton donor/acceptor" evidence="16">
    <location>
        <position position="276"/>
    </location>
</feature>
<evidence type="ECO:0000256" key="12">
    <source>
        <dbReference type="ARBA" id="ARBA00023136"/>
    </source>
</evidence>
<dbReference type="EC" id="2.4.1.135" evidence="5 19"/>
<dbReference type="GO" id="GO:0000139">
    <property type="term" value="C:Golgi membrane"/>
    <property type="evidence" value="ECO:0007669"/>
    <property type="project" value="UniProtKB-SubCell"/>
</dbReference>
<feature type="site" description="Interaction with galactose moiety of substrate glycoprotein" evidence="18">
    <location>
        <position position="315"/>
    </location>
</feature>
<dbReference type="PANTHER" id="PTHR10896:SF50">
    <property type="entry name" value="GALACTOSYLGALACTOSYLXYLOSYLPROTEIN 3-BETA-GLUCURONOSYLTRANSFERASE P"/>
    <property type="match status" value="1"/>
</dbReference>
<evidence type="ECO:0000256" key="15">
    <source>
        <dbReference type="ARBA" id="ARBA00047979"/>
    </source>
</evidence>
<evidence type="ECO:0000256" key="8">
    <source>
        <dbReference type="ARBA" id="ARBA00022723"/>
    </source>
</evidence>
<comment type="pathway">
    <text evidence="3 19">Protein modification; protein glycosylation.</text>
</comment>
<dbReference type="InterPro" id="IPR005027">
    <property type="entry name" value="Glyco_trans_43"/>
</dbReference>
<keyword evidence="21" id="KW-1185">Reference proteome</keyword>